<comment type="caution">
    <text evidence="12">The sequence shown here is derived from an EMBL/GenBank/DDBJ whole genome shotgun (WGS) entry which is preliminary data.</text>
</comment>
<protein>
    <recommendedName>
        <fullName evidence="10">Sec-independent protein translocase protein TatB</fullName>
    </recommendedName>
</protein>
<dbReference type="InterPro" id="IPR003369">
    <property type="entry name" value="TatA/B/E"/>
</dbReference>
<keyword evidence="9 10" id="KW-0472">Membrane</keyword>
<organism evidence="12 13">
    <name type="scientific">Crenobacter oryzisoli</name>
    <dbReference type="NCBI Taxonomy" id="3056844"/>
    <lineage>
        <taxon>Bacteria</taxon>
        <taxon>Pseudomonadati</taxon>
        <taxon>Pseudomonadota</taxon>
        <taxon>Betaproteobacteria</taxon>
        <taxon>Neisseriales</taxon>
        <taxon>Neisseriaceae</taxon>
        <taxon>Crenobacter</taxon>
    </lineage>
</organism>
<evidence type="ECO:0000256" key="2">
    <source>
        <dbReference type="ARBA" id="ARBA00022448"/>
    </source>
</evidence>
<comment type="subunit">
    <text evidence="10">The Tat system comprises two distinct complexes: a TatABC complex, containing multiple copies of TatA, TatB and TatC subunits, and a separate TatA complex, containing only TatA subunits. Substrates initially bind to the TatABC complex, which probably triggers association of the separate TatA complex to form the active translocon.</text>
</comment>
<accession>A0ABT7XLK3</accession>
<proteinExistence type="inferred from homology"/>
<comment type="subcellular location">
    <subcellularLocation>
        <location evidence="10">Cell membrane</location>
        <topology evidence="10">Single-pass membrane protein</topology>
    </subcellularLocation>
    <subcellularLocation>
        <location evidence="1">Membrane</location>
        <topology evidence="1">Single-pass membrane protein</topology>
    </subcellularLocation>
</comment>
<evidence type="ECO:0000256" key="8">
    <source>
        <dbReference type="ARBA" id="ARBA00023010"/>
    </source>
</evidence>
<comment type="function">
    <text evidence="10">Part of the twin-arginine translocation (Tat) system that transports large folded proteins containing a characteristic twin-arginine motif in their signal peptide across membranes. Together with TatC, TatB is part of a receptor directly interacting with Tat signal peptides. TatB may form an oligomeric binding site that transiently accommodates folded Tat precursor proteins before their translocation.</text>
</comment>
<dbReference type="PANTHER" id="PTHR33162">
    <property type="entry name" value="SEC-INDEPENDENT PROTEIN TRANSLOCASE PROTEIN TATA, CHLOROPLASTIC"/>
    <property type="match status" value="1"/>
</dbReference>
<dbReference type="PRINTS" id="PR01506">
    <property type="entry name" value="TATBPROTEIN"/>
</dbReference>
<comment type="similarity">
    <text evidence="10">Belongs to the TatB family.</text>
</comment>
<keyword evidence="13" id="KW-1185">Reference proteome</keyword>
<reference evidence="12" key="1">
    <citation type="submission" date="2023-06" db="EMBL/GenBank/DDBJ databases">
        <authorList>
            <person name="Zhang S."/>
        </authorList>
    </citation>
    <scope>NUCLEOTIDE SEQUENCE</scope>
    <source>
        <strain evidence="12">SG2303</strain>
    </source>
</reference>
<sequence>MFDISFGELLLIGVVALVVLGPERLPTVARTVGALVARLQRFVTSVKSDIQRETNLSGLAELQSDIQDAAQTFQRRIESELAEVKASADTLRGELATAEQALGEVKDSVADAVHAADTNLHGAAGEIQTADVPVATPTVPTVVAPSMAMAAPLIDPSAYVMPTSAVTSPSSDTPSTPQPAVPPAPPSHS</sequence>
<dbReference type="InterPro" id="IPR018448">
    <property type="entry name" value="TatB"/>
</dbReference>
<feature type="compositionally biased region" description="Low complexity" evidence="11">
    <location>
        <begin position="162"/>
        <end position="175"/>
    </location>
</feature>
<keyword evidence="7 10" id="KW-1133">Transmembrane helix</keyword>
<evidence type="ECO:0000313" key="12">
    <source>
        <dbReference type="EMBL" id="MDN0074653.1"/>
    </source>
</evidence>
<evidence type="ECO:0000313" key="13">
    <source>
        <dbReference type="Proteomes" id="UP001168540"/>
    </source>
</evidence>
<dbReference type="EMBL" id="JAUEDK010000009">
    <property type="protein sequence ID" value="MDN0074653.1"/>
    <property type="molecule type" value="Genomic_DNA"/>
</dbReference>
<evidence type="ECO:0000256" key="6">
    <source>
        <dbReference type="ARBA" id="ARBA00022927"/>
    </source>
</evidence>
<feature type="region of interest" description="Disordered" evidence="11">
    <location>
        <begin position="162"/>
        <end position="189"/>
    </location>
</feature>
<feature type="compositionally biased region" description="Pro residues" evidence="11">
    <location>
        <begin position="176"/>
        <end position="189"/>
    </location>
</feature>
<dbReference type="PANTHER" id="PTHR33162:SF1">
    <property type="entry name" value="SEC-INDEPENDENT PROTEIN TRANSLOCASE PROTEIN TATA, CHLOROPLASTIC"/>
    <property type="match status" value="1"/>
</dbReference>
<dbReference type="Gene3D" id="1.20.5.3310">
    <property type="match status" value="1"/>
</dbReference>
<keyword evidence="4" id="KW-0997">Cell inner membrane</keyword>
<keyword evidence="2 10" id="KW-0813">Transport</keyword>
<dbReference type="NCBIfam" id="TIGR01410">
    <property type="entry name" value="tatB"/>
    <property type="match status" value="1"/>
</dbReference>
<dbReference type="RefSeq" id="WP_289829228.1">
    <property type="nucleotide sequence ID" value="NZ_JAUEDK010000009.1"/>
</dbReference>
<evidence type="ECO:0000256" key="7">
    <source>
        <dbReference type="ARBA" id="ARBA00022989"/>
    </source>
</evidence>
<keyword evidence="5 10" id="KW-0812">Transmembrane</keyword>
<keyword evidence="6 10" id="KW-0653">Protein transport</keyword>
<evidence type="ECO:0000256" key="1">
    <source>
        <dbReference type="ARBA" id="ARBA00004167"/>
    </source>
</evidence>
<evidence type="ECO:0000256" key="3">
    <source>
        <dbReference type="ARBA" id="ARBA00022475"/>
    </source>
</evidence>
<evidence type="ECO:0000256" key="10">
    <source>
        <dbReference type="HAMAP-Rule" id="MF_00237"/>
    </source>
</evidence>
<evidence type="ECO:0000256" key="9">
    <source>
        <dbReference type="ARBA" id="ARBA00023136"/>
    </source>
</evidence>
<dbReference type="HAMAP" id="MF_00237">
    <property type="entry name" value="TatB"/>
    <property type="match status" value="1"/>
</dbReference>
<evidence type="ECO:0000256" key="5">
    <source>
        <dbReference type="ARBA" id="ARBA00022692"/>
    </source>
</evidence>
<keyword evidence="8 10" id="KW-0811">Translocation</keyword>
<dbReference type="Proteomes" id="UP001168540">
    <property type="component" value="Unassembled WGS sequence"/>
</dbReference>
<evidence type="ECO:0000256" key="11">
    <source>
        <dbReference type="SAM" id="MobiDB-lite"/>
    </source>
</evidence>
<gene>
    <name evidence="10 12" type="primary">tatB</name>
    <name evidence="12" type="ORF">QU481_07075</name>
</gene>
<keyword evidence="3 10" id="KW-1003">Cell membrane</keyword>
<dbReference type="Pfam" id="PF02416">
    <property type="entry name" value="TatA_B_E"/>
    <property type="match status" value="1"/>
</dbReference>
<name>A0ABT7XLK3_9NEIS</name>
<evidence type="ECO:0000256" key="4">
    <source>
        <dbReference type="ARBA" id="ARBA00022519"/>
    </source>
</evidence>